<feature type="coiled-coil region" evidence="1">
    <location>
        <begin position="189"/>
        <end position="230"/>
    </location>
</feature>
<evidence type="ECO:0000256" key="2">
    <source>
        <dbReference type="SAM" id="MobiDB-lite"/>
    </source>
</evidence>
<dbReference type="AlphaFoldDB" id="A0A504YCW3"/>
<proteinExistence type="predicted"/>
<feature type="region of interest" description="Disordered" evidence="2">
    <location>
        <begin position="366"/>
        <end position="397"/>
    </location>
</feature>
<reference evidence="3 4" key="1">
    <citation type="submission" date="2019-04" db="EMBL/GenBank/DDBJ databases">
        <title>Annotation for the trematode Fasciola gigantica.</title>
        <authorList>
            <person name="Choi Y.-J."/>
        </authorList>
    </citation>
    <scope>NUCLEOTIDE SEQUENCE [LARGE SCALE GENOMIC DNA]</scope>
    <source>
        <strain evidence="3">Uganda_cow_1</strain>
    </source>
</reference>
<feature type="compositionally biased region" description="Basic and acidic residues" evidence="2">
    <location>
        <begin position="537"/>
        <end position="559"/>
    </location>
</feature>
<feature type="region of interest" description="Disordered" evidence="2">
    <location>
        <begin position="230"/>
        <end position="255"/>
    </location>
</feature>
<evidence type="ECO:0000256" key="1">
    <source>
        <dbReference type="SAM" id="Coils"/>
    </source>
</evidence>
<feature type="region of interest" description="Disordered" evidence="2">
    <location>
        <begin position="464"/>
        <end position="483"/>
    </location>
</feature>
<feature type="region of interest" description="Disordered" evidence="2">
    <location>
        <begin position="504"/>
        <end position="565"/>
    </location>
</feature>
<keyword evidence="4" id="KW-1185">Reference proteome</keyword>
<keyword evidence="1" id="KW-0175">Coiled coil</keyword>
<feature type="region of interest" description="Disordered" evidence="2">
    <location>
        <begin position="163"/>
        <end position="189"/>
    </location>
</feature>
<gene>
    <name evidence="3" type="ORF">FGIG_01679</name>
</gene>
<feature type="compositionally biased region" description="Polar residues" evidence="2">
    <location>
        <begin position="380"/>
        <end position="397"/>
    </location>
</feature>
<protein>
    <submittedName>
        <fullName evidence="3">Uncharacterized protein</fullName>
    </submittedName>
</protein>
<feature type="compositionally biased region" description="Basic and acidic residues" evidence="2">
    <location>
        <begin position="163"/>
        <end position="181"/>
    </location>
</feature>
<dbReference type="OrthoDB" id="6270046at2759"/>
<sequence>MTSTKTSTPIPCVNGIRDPIGQTRNTVNHQHRHCHSPTIWINGHKEVQELLSDSEVDGLDTVSSVLLTQHRLPMKNVETATDADDSLMHWLMQQFQQNDIQGIQQSSRIQQAHDSRFRNSDTPIQKGDSLSVTQSSELYERLPCNRTKGDRWAKSCSRIDRVKPGNDLHYPRMPRSREASLRRKPKNPVDSMNQLLDEINRKAQCLKCENDRIKQELEKATVIIGDLKQARNHGGDHPERWATSTTTLPTQPRYETGCTKQNPVLRLKRLNNTKMNSSHCLLSRSAYPDTASNGLDRSFRNLNEVRTPTVNRLRSDHRFVLDDRLPQSPPPSWNETVPRHDVRIREKTAHLPYPMARRYSTTQQLEPIGPRDGYRESSPGPLTSECQHNGSENGVNNTTGVASKFSWIGRALSQLSLSDWAARPRYDSKPEPKRMDSAVPEIYERLSPPINGSKNLSTMIRRPFRRKATTPGPSPALYSPNASFDEAKPANRCLSLMHLNDPNGVTYDESDRGQGRIGQSAQSDGDRRSNISFTRKLSHDHSMERVNHQDGMQSKDRSSSRTRYNGLPRLWRRREMDVDPVANSLETGWRH</sequence>
<evidence type="ECO:0000313" key="3">
    <source>
        <dbReference type="EMBL" id="TPP58883.1"/>
    </source>
</evidence>
<comment type="caution">
    <text evidence="3">The sequence shown here is derived from an EMBL/GenBank/DDBJ whole genome shotgun (WGS) entry which is preliminary data.</text>
</comment>
<feature type="region of interest" description="Disordered" evidence="2">
    <location>
        <begin position="103"/>
        <end position="132"/>
    </location>
</feature>
<dbReference type="EMBL" id="SUNJ01011435">
    <property type="protein sequence ID" value="TPP58883.1"/>
    <property type="molecule type" value="Genomic_DNA"/>
</dbReference>
<name>A0A504YCW3_FASGI</name>
<organism evidence="3 4">
    <name type="scientific">Fasciola gigantica</name>
    <name type="common">Giant liver fluke</name>
    <dbReference type="NCBI Taxonomy" id="46835"/>
    <lineage>
        <taxon>Eukaryota</taxon>
        <taxon>Metazoa</taxon>
        <taxon>Spiralia</taxon>
        <taxon>Lophotrochozoa</taxon>
        <taxon>Platyhelminthes</taxon>
        <taxon>Trematoda</taxon>
        <taxon>Digenea</taxon>
        <taxon>Plagiorchiida</taxon>
        <taxon>Echinostomata</taxon>
        <taxon>Echinostomatoidea</taxon>
        <taxon>Fasciolidae</taxon>
        <taxon>Fasciola</taxon>
    </lineage>
</organism>
<accession>A0A504YCW3</accession>
<dbReference type="Proteomes" id="UP000316759">
    <property type="component" value="Unassembled WGS sequence"/>
</dbReference>
<feature type="compositionally biased region" description="Polar residues" evidence="2">
    <location>
        <begin position="120"/>
        <end position="132"/>
    </location>
</feature>
<evidence type="ECO:0000313" key="4">
    <source>
        <dbReference type="Proteomes" id="UP000316759"/>
    </source>
</evidence>